<dbReference type="OrthoDB" id="5294487at2"/>
<keyword evidence="4" id="KW-1185">Reference proteome</keyword>
<dbReference type="Gene3D" id="3.40.1520.20">
    <property type="match status" value="1"/>
</dbReference>
<dbReference type="InterPro" id="IPR051686">
    <property type="entry name" value="Lipoprotein_DolP"/>
</dbReference>
<dbReference type="RefSeq" id="WP_084285416.1">
    <property type="nucleotide sequence ID" value="NZ_FWXJ01000015.1"/>
</dbReference>
<sequence>MNLLNFLRSTAVLVGAVSILQGCFPIIAGSGLYGAMVLADRRPLSVTTIDRGIQLELEANIQNKVGTNAHLNVTVFNQKVLLTGEVPNQNYKNLVLQEANQQANVKKVFDEMKIAENSSAEDRLLDTSLFSLVKARFIATTDIPSNSMKIVVEAKRVYLMGVATELEAKAAATVASRASDSIKEVVKLFDIISEEEKKKLDSMGVPETKK</sequence>
<dbReference type="STRING" id="1938817.SAMN06296008_11565"/>
<evidence type="ECO:0000313" key="4">
    <source>
        <dbReference type="Proteomes" id="UP000192708"/>
    </source>
</evidence>
<dbReference type="EMBL" id="FWXJ01000015">
    <property type="protein sequence ID" value="SMC76190.1"/>
    <property type="molecule type" value="Genomic_DNA"/>
</dbReference>
<feature type="transmembrane region" description="Helical" evidence="1">
    <location>
        <begin position="12"/>
        <end position="35"/>
    </location>
</feature>
<keyword evidence="1" id="KW-1133">Transmembrane helix</keyword>
<gene>
    <name evidence="3" type="ORF">SAMN06296008_11565</name>
</gene>
<keyword evidence="1" id="KW-0472">Membrane</keyword>
<accession>A0A1W2BT78</accession>
<dbReference type="InterPro" id="IPR007055">
    <property type="entry name" value="BON_dom"/>
</dbReference>
<evidence type="ECO:0000259" key="2">
    <source>
        <dbReference type="PROSITE" id="PS50914"/>
    </source>
</evidence>
<dbReference type="Proteomes" id="UP000192708">
    <property type="component" value="Unassembled WGS sequence"/>
</dbReference>
<dbReference type="AlphaFoldDB" id="A0A1W2BT78"/>
<name>A0A1W2BT78_9BURK</name>
<feature type="domain" description="BON" evidence="2">
    <location>
        <begin position="45"/>
        <end position="116"/>
    </location>
</feature>
<dbReference type="Pfam" id="PF04972">
    <property type="entry name" value="BON"/>
    <property type="match status" value="2"/>
</dbReference>
<proteinExistence type="predicted"/>
<keyword evidence="1" id="KW-0812">Transmembrane</keyword>
<organism evidence="3 4">
    <name type="scientific">Polynucleobacter kasalickyi</name>
    <dbReference type="NCBI Taxonomy" id="1938817"/>
    <lineage>
        <taxon>Bacteria</taxon>
        <taxon>Pseudomonadati</taxon>
        <taxon>Pseudomonadota</taxon>
        <taxon>Betaproteobacteria</taxon>
        <taxon>Burkholderiales</taxon>
        <taxon>Burkholderiaceae</taxon>
        <taxon>Polynucleobacter</taxon>
    </lineage>
</organism>
<reference evidence="3 4" key="1">
    <citation type="submission" date="2017-04" db="EMBL/GenBank/DDBJ databases">
        <authorList>
            <person name="Afonso C.L."/>
            <person name="Miller P.J."/>
            <person name="Scott M.A."/>
            <person name="Spackman E."/>
            <person name="Goraichik I."/>
            <person name="Dimitrov K.M."/>
            <person name="Suarez D.L."/>
            <person name="Swayne D.E."/>
        </authorList>
    </citation>
    <scope>NUCLEOTIDE SEQUENCE [LARGE SCALE GENOMIC DNA]</scope>
    <source>
        <strain evidence="3 4">VK13</strain>
    </source>
</reference>
<dbReference type="PANTHER" id="PTHR34606:SF4">
    <property type="entry name" value="OUTER MEMBRANE LIPOPROTEIN DOLP"/>
    <property type="match status" value="1"/>
</dbReference>
<protein>
    <submittedName>
        <fullName evidence="3">Osmotically-inducible protein OsmY, contains BON domain</fullName>
    </submittedName>
</protein>
<dbReference type="PANTHER" id="PTHR34606">
    <property type="entry name" value="BON DOMAIN-CONTAINING PROTEIN"/>
    <property type="match status" value="1"/>
</dbReference>
<evidence type="ECO:0000256" key="1">
    <source>
        <dbReference type="SAM" id="Phobius"/>
    </source>
</evidence>
<dbReference type="PROSITE" id="PS50914">
    <property type="entry name" value="BON"/>
    <property type="match status" value="1"/>
</dbReference>
<evidence type="ECO:0000313" key="3">
    <source>
        <dbReference type="EMBL" id="SMC76190.1"/>
    </source>
</evidence>